<dbReference type="GO" id="GO:0006526">
    <property type="term" value="P:L-arginine biosynthetic process"/>
    <property type="evidence" value="ECO:0007669"/>
    <property type="project" value="UniProtKB-KW"/>
</dbReference>
<dbReference type="Pfam" id="PF22698">
    <property type="entry name" value="Semialdhyde_dhC_1"/>
    <property type="match status" value="1"/>
</dbReference>
<dbReference type="InterPro" id="IPR036291">
    <property type="entry name" value="NAD(P)-bd_dom_sf"/>
</dbReference>
<dbReference type="PROSITE" id="PS01224">
    <property type="entry name" value="ARGC"/>
    <property type="match status" value="1"/>
</dbReference>
<comment type="catalytic activity">
    <reaction evidence="7">
        <text>N-acetyl-L-glutamate 5-semialdehyde + phosphate + NADP(+) = N-acetyl-L-glutamyl 5-phosphate + NADPH + H(+)</text>
        <dbReference type="Rhea" id="RHEA:21588"/>
        <dbReference type="ChEBI" id="CHEBI:15378"/>
        <dbReference type="ChEBI" id="CHEBI:29123"/>
        <dbReference type="ChEBI" id="CHEBI:43474"/>
        <dbReference type="ChEBI" id="CHEBI:57783"/>
        <dbReference type="ChEBI" id="CHEBI:57936"/>
        <dbReference type="ChEBI" id="CHEBI:58349"/>
        <dbReference type="EC" id="1.2.1.38"/>
    </reaction>
</comment>
<proteinExistence type="inferred from homology"/>
<gene>
    <name evidence="9" type="ORF">UFOPK3139_01131</name>
</gene>
<dbReference type="Gene3D" id="3.40.50.720">
    <property type="entry name" value="NAD(P)-binding Rossmann-like Domain"/>
    <property type="match status" value="1"/>
</dbReference>
<evidence type="ECO:0000256" key="3">
    <source>
        <dbReference type="ARBA" id="ARBA00022571"/>
    </source>
</evidence>
<dbReference type="CDD" id="cd17895">
    <property type="entry name" value="AGPR_1_N"/>
    <property type="match status" value="1"/>
</dbReference>
<keyword evidence="3" id="KW-0055">Arginine biosynthesis</keyword>
<dbReference type="InterPro" id="IPR058924">
    <property type="entry name" value="AGPR_dimerisation_dom"/>
</dbReference>
<dbReference type="InterPro" id="IPR050085">
    <property type="entry name" value="AGPR"/>
</dbReference>
<dbReference type="EMBL" id="CAFABA010000037">
    <property type="protein sequence ID" value="CAB4827538.1"/>
    <property type="molecule type" value="Genomic_DNA"/>
</dbReference>
<sequence length="355" mass="37547">MPVYHVGVISVGIIGASGYTGAELLRLCARHPDLHVELATGDSQAGNAIADVYPSLAAGYRDRRFDRYERGVADGLDLVFLGLPHGASQAIVPELRGRVAHIVDLAADFRLKDAALYSTWYHDAHTAPELLADFAFGLPELFRPTLQGAELIAAPGCYVTTASLALAPAIRAGLVEPTGIIVDAASGVSGAGRVPKTTNAFCTVDEDFTAYGLLNHRHTPEIEQVLSTGRDGSATIRAQVLFTPHLAPMNRGILATCYARPTGTLTTDDLLDHYRAFYADEPFVVVDSRSPSTKATLGSNSAHLTVRVDERTGWVVAIGALDNLTKGASGQALQCANLALGLDETTGLDAIGVYP</sequence>
<dbReference type="InterPro" id="IPR000534">
    <property type="entry name" value="Semialdehyde_DH_NAD-bd"/>
</dbReference>
<dbReference type="PANTHER" id="PTHR32338">
    <property type="entry name" value="N-ACETYL-GAMMA-GLUTAMYL-PHOSPHATE REDUCTASE, CHLOROPLASTIC-RELATED-RELATED"/>
    <property type="match status" value="1"/>
</dbReference>
<keyword evidence="5" id="KW-0521">NADP</keyword>
<dbReference type="PANTHER" id="PTHR32338:SF10">
    <property type="entry name" value="N-ACETYL-GAMMA-GLUTAMYL-PHOSPHATE REDUCTASE, CHLOROPLASTIC-RELATED"/>
    <property type="match status" value="1"/>
</dbReference>
<dbReference type="AlphaFoldDB" id="A0A6J7A4S8"/>
<evidence type="ECO:0000256" key="7">
    <source>
        <dbReference type="ARBA" id="ARBA00050557"/>
    </source>
</evidence>
<dbReference type="GO" id="GO:0070401">
    <property type="term" value="F:NADP+ binding"/>
    <property type="evidence" value="ECO:0007669"/>
    <property type="project" value="InterPro"/>
</dbReference>
<dbReference type="Pfam" id="PF01118">
    <property type="entry name" value="Semialdhyde_dh"/>
    <property type="match status" value="1"/>
</dbReference>
<evidence type="ECO:0000256" key="6">
    <source>
        <dbReference type="ARBA" id="ARBA00023002"/>
    </source>
</evidence>
<dbReference type="InterPro" id="IPR023013">
    <property type="entry name" value="AGPR_AS"/>
</dbReference>
<evidence type="ECO:0000256" key="5">
    <source>
        <dbReference type="ARBA" id="ARBA00022857"/>
    </source>
</evidence>
<evidence type="ECO:0000256" key="2">
    <source>
        <dbReference type="ARBA" id="ARBA00013072"/>
    </source>
</evidence>
<dbReference type="NCBIfam" id="TIGR01850">
    <property type="entry name" value="argC"/>
    <property type="match status" value="1"/>
</dbReference>
<dbReference type="GO" id="GO:0003942">
    <property type="term" value="F:N-acetyl-gamma-glutamyl-phosphate reductase activity"/>
    <property type="evidence" value="ECO:0007669"/>
    <property type="project" value="UniProtKB-EC"/>
</dbReference>
<accession>A0A6J7A4S8</accession>
<dbReference type="FunFam" id="3.30.360.10:FF:000014">
    <property type="entry name" value="N-acetyl-gamma-glutamyl-phosphate reductase"/>
    <property type="match status" value="1"/>
</dbReference>
<protein>
    <recommendedName>
        <fullName evidence="2">N-acetyl-gamma-glutamyl-phosphate reductase</fullName>
        <ecNumber evidence="2">1.2.1.38</ecNumber>
    </recommendedName>
</protein>
<dbReference type="CDD" id="cd23934">
    <property type="entry name" value="AGPR_1_C"/>
    <property type="match status" value="1"/>
</dbReference>
<dbReference type="SMART" id="SM00859">
    <property type="entry name" value="Semialdhyde_dh"/>
    <property type="match status" value="1"/>
</dbReference>
<dbReference type="InterPro" id="IPR000706">
    <property type="entry name" value="AGPR_type-1"/>
</dbReference>
<dbReference type="GO" id="GO:0051287">
    <property type="term" value="F:NAD binding"/>
    <property type="evidence" value="ECO:0007669"/>
    <property type="project" value="InterPro"/>
</dbReference>
<evidence type="ECO:0000313" key="9">
    <source>
        <dbReference type="EMBL" id="CAB4827538.1"/>
    </source>
</evidence>
<evidence type="ECO:0000259" key="8">
    <source>
        <dbReference type="SMART" id="SM00859"/>
    </source>
</evidence>
<dbReference type="Gene3D" id="3.30.360.10">
    <property type="entry name" value="Dihydrodipicolinate Reductase, domain 2"/>
    <property type="match status" value="1"/>
</dbReference>
<organism evidence="9">
    <name type="scientific">freshwater metagenome</name>
    <dbReference type="NCBI Taxonomy" id="449393"/>
    <lineage>
        <taxon>unclassified sequences</taxon>
        <taxon>metagenomes</taxon>
        <taxon>ecological metagenomes</taxon>
    </lineage>
</organism>
<keyword evidence="6" id="KW-0560">Oxidoreductase</keyword>
<keyword evidence="4" id="KW-0028">Amino-acid biosynthesis</keyword>
<reference evidence="9" key="1">
    <citation type="submission" date="2020-05" db="EMBL/GenBank/DDBJ databases">
        <authorList>
            <person name="Chiriac C."/>
            <person name="Salcher M."/>
            <person name="Ghai R."/>
            <person name="Kavagutti S V."/>
        </authorList>
    </citation>
    <scope>NUCLEOTIDE SEQUENCE</scope>
</reference>
<name>A0A6J7A4S8_9ZZZZ</name>
<evidence type="ECO:0000256" key="4">
    <source>
        <dbReference type="ARBA" id="ARBA00022605"/>
    </source>
</evidence>
<dbReference type="SUPFAM" id="SSF51735">
    <property type="entry name" value="NAD(P)-binding Rossmann-fold domains"/>
    <property type="match status" value="1"/>
</dbReference>
<comment type="pathway">
    <text evidence="1">Amino-acid biosynthesis; L-arginine biosynthesis; N(2)-acetyl-L-ornithine from L-glutamate: step 3/4.</text>
</comment>
<dbReference type="HAMAP" id="MF_00150">
    <property type="entry name" value="ArgC_type1"/>
    <property type="match status" value="1"/>
</dbReference>
<dbReference type="EC" id="1.2.1.38" evidence="2"/>
<dbReference type="SUPFAM" id="SSF55347">
    <property type="entry name" value="Glyceraldehyde-3-phosphate dehydrogenase-like, C-terminal domain"/>
    <property type="match status" value="1"/>
</dbReference>
<evidence type="ECO:0000256" key="1">
    <source>
        <dbReference type="ARBA" id="ARBA00004862"/>
    </source>
</evidence>
<feature type="domain" description="Semialdehyde dehydrogenase NAD-binding" evidence="8">
    <location>
        <begin position="10"/>
        <end position="149"/>
    </location>
</feature>